<dbReference type="OrthoDB" id="5075159at2759"/>
<reference evidence="3" key="1">
    <citation type="submission" date="2012-06" db="EMBL/GenBank/DDBJ databases">
        <title>The genome sequence of Coniosporium apollinis CBS 100218.</title>
        <authorList>
            <consortium name="The Broad Institute Genome Sequencing Platform"/>
            <person name="Cuomo C."/>
            <person name="Gorbushina A."/>
            <person name="Noack S."/>
            <person name="Walker B."/>
            <person name="Young S.K."/>
            <person name="Zeng Q."/>
            <person name="Gargeya S."/>
            <person name="Fitzgerald M."/>
            <person name="Haas B."/>
            <person name="Abouelleil A."/>
            <person name="Alvarado L."/>
            <person name="Arachchi H.M."/>
            <person name="Berlin A.M."/>
            <person name="Chapman S.B."/>
            <person name="Goldberg J."/>
            <person name="Griggs A."/>
            <person name="Gujja S."/>
            <person name="Hansen M."/>
            <person name="Howarth C."/>
            <person name="Imamovic A."/>
            <person name="Larimer J."/>
            <person name="McCowan C."/>
            <person name="Montmayeur A."/>
            <person name="Murphy C."/>
            <person name="Neiman D."/>
            <person name="Pearson M."/>
            <person name="Priest M."/>
            <person name="Roberts A."/>
            <person name="Saif S."/>
            <person name="Shea T."/>
            <person name="Sisk P."/>
            <person name="Sykes S."/>
            <person name="Wortman J."/>
            <person name="Nusbaum C."/>
            <person name="Birren B."/>
        </authorList>
    </citation>
    <scope>NUCLEOTIDE SEQUENCE [LARGE SCALE GENOMIC DNA]</scope>
    <source>
        <strain evidence="3">CBS 100218</strain>
    </source>
</reference>
<feature type="chain" id="PRO_5004450691" evidence="1">
    <location>
        <begin position="24"/>
        <end position="179"/>
    </location>
</feature>
<gene>
    <name evidence="2" type="ORF">W97_03170</name>
</gene>
<sequence length="179" mass="18605">MKFSLFSTFTLTLALSALPLAMAQNRTATNNLGTNPNQRFQLNQNQALQIITAAAAKSAEIKIPINVAVTDPAGLLLAFLRTDNAYLGSIDIAIKKARTVSLFNGAITTGAWYNLTQPGQSLYAIQETNGGLIVFGGGVPCYVDGYFVGSVGVSGGTTDEDVQIATAGVDAVGSTEGQV</sequence>
<evidence type="ECO:0000256" key="1">
    <source>
        <dbReference type="SAM" id="SignalP"/>
    </source>
</evidence>
<evidence type="ECO:0000313" key="3">
    <source>
        <dbReference type="Proteomes" id="UP000016924"/>
    </source>
</evidence>
<dbReference type="InterPro" id="IPR005624">
    <property type="entry name" value="PduO/GlcC-like"/>
</dbReference>
<keyword evidence="1" id="KW-0732">Signal</keyword>
<dbReference type="SUPFAM" id="SSF143744">
    <property type="entry name" value="GlcG-like"/>
    <property type="match status" value="1"/>
</dbReference>
<dbReference type="InterPro" id="IPR052517">
    <property type="entry name" value="GlcG_carb_metab_protein"/>
</dbReference>
<dbReference type="eggNOG" id="ENOG502SUKI">
    <property type="taxonomic scope" value="Eukaryota"/>
</dbReference>
<feature type="signal peptide" evidence="1">
    <location>
        <begin position="1"/>
        <end position="23"/>
    </location>
</feature>
<dbReference type="PANTHER" id="PTHR34309:SF1">
    <property type="entry name" value="PROTEIN GLCG"/>
    <property type="match status" value="1"/>
</dbReference>
<protein>
    <submittedName>
        <fullName evidence="2">Uncharacterized protein</fullName>
    </submittedName>
</protein>
<dbReference type="Pfam" id="PF03928">
    <property type="entry name" value="HbpS-like"/>
    <property type="match status" value="1"/>
</dbReference>
<organism evidence="2 3">
    <name type="scientific">Coniosporium apollinis (strain CBS 100218)</name>
    <name type="common">Rock-inhabiting black yeast</name>
    <dbReference type="NCBI Taxonomy" id="1168221"/>
    <lineage>
        <taxon>Eukaryota</taxon>
        <taxon>Fungi</taxon>
        <taxon>Dikarya</taxon>
        <taxon>Ascomycota</taxon>
        <taxon>Pezizomycotina</taxon>
        <taxon>Dothideomycetes</taxon>
        <taxon>Dothideomycetes incertae sedis</taxon>
        <taxon>Coniosporium</taxon>
    </lineage>
</organism>
<dbReference type="PANTHER" id="PTHR34309">
    <property type="entry name" value="SLR1406 PROTEIN"/>
    <property type="match status" value="1"/>
</dbReference>
<dbReference type="EMBL" id="JH767566">
    <property type="protein sequence ID" value="EON63941.1"/>
    <property type="molecule type" value="Genomic_DNA"/>
</dbReference>
<name>R7YQI7_CONA1</name>
<dbReference type="OMA" id="QDEHCAQ"/>
<dbReference type="HOGENOM" id="CLU_103773_2_1_1"/>
<dbReference type="Proteomes" id="UP000016924">
    <property type="component" value="Unassembled WGS sequence"/>
</dbReference>
<evidence type="ECO:0000313" key="2">
    <source>
        <dbReference type="EMBL" id="EON63941.1"/>
    </source>
</evidence>
<dbReference type="InterPro" id="IPR038084">
    <property type="entry name" value="PduO/GlcC-like_sf"/>
</dbReference>
<dbReference type="GeneID" id="19900481"/>
<proteinExistence type="predicted"/>
<dbReference type="Gene3D" id="3.30.450.150">
    <property type="entry name" value="Haem-degrading domain"/>
    <property type="match status" value="1"/>
</dbReference>
<dbReference type="AlphaFoldDB" id="R7YQI7"/>
<dbReference type="RefSeq" id="XP_007779258.1">
    <property type="nucleotide sequence ID" value="XM_007781068.1"/>
</dbReference>
<accession>R7YQI7</accession>
<keyword evidence="3" id="KW-1185">Reference proteome</keyword>